<dbReference type="InterPro" id="IPR011006">
    <property type="entry name" value="CheY-like_superfamily"/>
</dbReference>
<evidence type="ECO:0000313" key="4">
    <source>
        <dbReference type="EMBL" id="NJC39824.1"/>
    </source>
</evidence>
<feature type="modified residue" description="4-aspartylphosphate" evidence="2">
    <location>
        <position position="55"/>
    </location>
</feature>
<feature type="domain" description="Response regulatory" evidence="3">
    <location>
        <begin position="6"/>
        <end position="121"/>
    </location>
</feature>
<dbReference type="InterPro" id="IPR050595">
    <property type="entry name" value="Bact_response_regulator"/>
</dbReference>
<dbReference type="GO" id="GO:0000160">
    <property type="term" value="P:phosphorelay signal transduction system"/>
    <property type="evidence" value="ECO:0007669"/>
    <property type="project" value="InterPro"/>
</dbReference>
<evidence type="ECO:0000256" key="1">
    <source>
        <dbReference type="ARBA" id="ARBA00022553"/>
    </source>
</evidence>
<dbReference type="GO" id="GO:0003677">
    <property type="term" value="F:DNA binding"/>
    <property type="evidence" value="ECO:0007669"/>
    <property type="project" value="UniProtKB-KW"/>
</dbReference>
<dbReference type="InterPro" id="IPR001789">
    <property type="entry name" value="Sig_transdc_resp-reg_receiver"/>
</dbReference>
<keyword evidence="5" id="KW-1185">Reference proteome</keyword>
<gene>
    <name evidence="4" type="ORF">GGQ87_000082</name>
</gene>
<keyword evidence="1 2" id="KW-0597">Phosphoprotein</keyword>
<dbReference type="PROSITE" id="PS50110">
    <property type="entry name" value="RESPONSE_REGULATORY"/>
    <property type="match status" value="1"/>
</dbReference>
<name>A0A7X5YHJ8_9CAUL</name>
<dbReference type="Gene3D" id="3.40.50.2300">
    <property type="match status" value="1"/>
</dbReference>
<dbReference type="SMART" id="SM00448">
    <property type="entry name" value="REC"/>
    <property type="match status" value="1"/>
</dbReference>
<dbReference type="Pfam" id="PF00072">
    <property type="entry name" value="Response_reg"/>
    <property type="match status" value="1"/>
</dbReference>
<keyword evidence="4" id="KW-0238">DNA-binding</keyword>
<dbReference type="Proteomes" id="UP000587415">
    <property type="component" value="Unassembled WGS sequence"/>
</dbReference>
<evidence type="ECO:0000313" key="5">
    <source>
        <dbReference type="Proteomes" id="UP000587415"/>
    </source>
</evidence>
<dbReference type="RefSeq" id="WP_168044762.1">
    <property type="nucleotide sequence ID" value="NZ_JAATJM010000001.1"/>
</dbReference>
<dbReference type="PANTHER" id="PTHR44591:SF3">
    <property type="entry name" value="RESPONSE REGULATORY DOMAIN-CONTAINING PROTEIN"/>
    <property type="match status" value="1"/>
</dbReference>
<protein>
    <submittedName>
        <fullName evidence="4">DNA-binding response OmpR family regulator</fullName>
    </submittedName>
</protein>
<dbReference type="CDD" id="cd00156">
    <property type="entry name" value="REC"/>
    <property type="match status" value="1"/>
</dbReference>
<dbReference type="SUPFAM" id="SSF52172">
    <property type="entry name" value="CheY-like"/>
    <property type="match status" value="1"/>
</dbReference>
<evidence type="ECO:0000259" key="3">
    <source>
        <dbReference type="PROSITE" id="PS50110"/>
    </source>
</evidence>
<dbReference type="PANTHER" id="PTHR44591">
    <property type="entry name" value="STRESS RESPONSE REGULATOR PROTEIN 1"/>
    <property type="match status" value="1"/>
</dbReference>
<dbReference type="EMBL" id="JAATJM010000001">
    <property type="protein sequence ID" value="NJC39824.1"/>
    <property type="molecule type" value="Genomic_DNA"/>
</dbReference>
<comment type="caution">
    <text evidence="4">The sequence shown here is derived from an EMBL/GenBank/DDBJ whole genome shotgun (WGS) entry which is preliminary data.</text>
</comment>
<accession>A0A7X5YHJ8</accession>
<reference evidence="4 5" key="1">
    <citation type="submission" date="2020-03" db="EMBL/GenBank/DDBJ databases">
        <title>Genomic Encyclopedia of Type Strains, Phase IV (KMG-IV): sequencing the most valuable type-strain genomes for metagenomic binning, comparative biology and taxonomic classification.</title>
        <authorList>
            <person name="Goeker M."/>
        </authorList>
    </citation>
    <scope>NUCLEOTIDE SEQUENCE [LARGE SCALE GENOMIC DNA]</scope>
    <source>
        <strain evidence="4 5">DSM 4736</strain>
    </source>
</reference>
<organism evidence="4 5">
    <name type="scientific">Brevundimonas alba</name>
    <dbReference type="NCBI Taxonomy" id="74314"/>
    <lineage>
        <taxon>Bacteria</taxon>
        <taxon>Pseudomonadati</taxon>
        <taxon>Pseudomonadota</taxon>
        <taxon>Alphaproteobacteria</taxon>
        <taxon>Caulobacterales</taxon>
        <taxon>Caulobacteraceae</taxon>
        <taxon>Brevundimonas</taxon>
    </lineage>
</organism>
<sequence>MPSTFTILVVGPETELRGVIVTILTSAGHTIFLTDNPCGAIDLPGLRQPDLILTDVELPGWDGAALVQTLRSGRRSDTPVFVLSAGHSSETRSRMAEAGANGWISAPVSPEILLAAVEAAAGGARLYAPPRTRFAGALSAGRHRYSYVYPDS</sequence>
<evidence type="ECO:0000256" key="2">
    <source>
        <dbReference type="PROSITE-ProRule" id="PRU00169"/>
    </source>
</evidence>
<proteinExistence type="predicted"/>
<dbReference type="AlphaFoldDB" id="A0A7X5YHJ8"/>